<organism evidence="1 2">
    <name type="scientific">Mytilus galloprovincialis</name>
    <name type="common">Mediterranean mussel</name>
    <dbReference type="NCBI Taxonomy" id="29158"/>
    <lineage>
        <taxon>Eukaryota</taxon>
        <taxon>Metazoa</taxon>
        <taxon>Spiralia</taxon>
        <taxon>Lophotrochozoa</taxon>
        <taxon>Mollusca</taxon>
        <taxon>Bivalvia</taxon>
        <taxon>Autobranchia</taxon>
        <taxon>Pteriomorphia</taxon>
        <taxon>Mytilida</taxon>
        <taxon>Mytiloidea</taxon>
        <taxon>Mytilidae</taxon>
        <taxon>Mytilinae</taxon>
        <taxon>Mytilus</taxon>
    </lineage>
</organism>
<dbReference type="EMBL" id="UYJE01002165">
    <property type="protein sequence ID" value="VDI08350.1"/>
    <property type="molecule type" value="Genomic_DNA"/>
</dbReference>
<sequence>MSERVYLTLYPCKNLTQEDDTEDADYSLSVDQVESDSDNFDISTCYTGEQKLIKENDFIVFESAIDTLINKLKCNICECPVDPDDISEDLSNGTVITITAFYTSRHIVVKWSSQPFHSKMPVGNLLGNFFKQCAHTPIEPEVSDTKKWLVHDSNAQKALKEIVLDKRLRKDIRQLNEFCHTVNLEVFHSLLLKYTPKRQDIDNDQMWTRTAFAVIDHNLNQNRGQTINNDVEKAYTLVCLKAIGQWVAKPVFNDKIISWYLLYDRKCVGSKRHNDTASKGKGTGRKNCSFACSLKICIDSETFFTI</sequence>
<comment type="caution">
    <text evidence="1">The sequence shown here is derived from an EMBL/GenBank/DDBJ whole genome shotgun (WGS) entry which is preliminary data.</text>
</comment>
<dbReference type="Proteomes" id="UP000596742">
    <property type="component" value="Unassembled WGS sequence"/>
</dbReference>
<name>A0A8B6CST9_MYTGA</name>
<dbReference type="OrthoDB" id="6053011at2759"/>
<dbReference type="AlphaFoldDB" id="A0A8B6CST9"/>
<evidence type="ECO:0000313" key="1">
    <source>
        <dbReference type="EMBL" id="VDI08350.1"/>
    </source>
</evidence>
<evidence type="ECO:0000313" key="2">
    <source>
        <dbReference type="Proteomes" id="UP000596742"/>
    </source>
</evidence>
<accession>A0A8B6CST9</accession>
<gene>
    <name evidence="1" type="ORF">MGAL_10B008500</name>
</gene>
<dbReference type="PANTHER" id="PTHR31751">
    <property type="entry name" value="SI:CH211-108C17.2-RELATED-RELATED"/>
    <property type="match status" value="1"/>
</dbReference>
<keyword evidence="2" id="KW-1185">Reference proteome</keyword>
<protein>
    <submittedName>
        <fullName evidence="1">Uncharacterized protein</fullName>
    </submittedName>
</protein>
<proteinExistence type="predicted"/>
<dbReference type="PANTHER" id="PTHR31751:SF42">
    <property type="entry name" value="PROTEIN CBG10204"/>
    <property type="match status" value="1"/>
</dbReference>
<reference evidence="1" key="1">
    <citation type="submission" date="2018-11" db="EMBL/GenBank/DDBJ databases">
        <authorList>
            <person name="Alioto T."/>
            <person name="Alioto T."/>
        </authorList>
    </citation>
    <scope>NUCLEOTIDE SEQUENCE</scope>
</reference>